<dbReference type="SUPFAM" id="SSF109797">
    <property type="entry name" value="Bacteriocin immunity protein-like"/>
    <property type="match status" value="1"/>
</dbReference>
<organism evidence="2 3">
    <name type="scientific">Lactobacillus xujianguonis</name>
    <dbReference type="NCBI Taxonomy" id="2495899"/>
    <lineage>
        <taxon>Bacteria</taxon>
        <taxon>Bacillati</taxon>
        <taxon>Bacillota</taxon>
        <taxon>Bacilli</taxon>
        <taxon>Lactobacillales</taxon>
        <taxon>Lactobacillaceae</taxon>
        <taxon>Lactobacillus</taxon>
    </lineage>
</organism>
<comment type="caution">
    <text evidence="2">The sequence shown here is derived from an EMBL/GenBank/DDBJ whole genome shotgun (WGS) entry which is preliminary data.</text>
</comment>
<accession>A0A437SVD5</accession>
<dbReference type="InterPro" id="IPR015046">
    <property type="entry name" value="LciA_Immunity-like"/>
</dbReference>
<protein>
    <submittedName>
        <fullName evidence="2">Bacteriocin immunity protein</fullName>
    </submittedName>
</protein>
<keyword evidence="3" id="KW-1185">Reference proteome</keyword>
<name>A0A437SVD5_9LACO</name>
<evidence type="ECO:0000313" key="2">
    <source>
        <dbReference type="EMBL" id="RVU70884.1"/>
    </source>
</evidence>
<dbReference type="AlphaFoldDB" id="A0A437SVD5"/>
<dbReference type="GO" id="GO:0030153">
    <property type="term" value="P:bacteriocin immunity"/>
    <property type="evidence" value="ECO:0007669"/>
    <property type="project" value="UniProtKB-KW"/>
</dbReference>
<dbReference type="Gene3D" id="1.20.1440.50">
    <property type="entry name" value="Ta0600-like"/>
    <property type="match status" value="1"/>
</dbReference>
<reference evidence="2 3" key="1">
    <citation type="submission" date="2018-12" db="EMBL/GenBank/DDBJ databases">
        <authorList>
            <person name="Meng J."/>
        </authorList>
    </citation>
    <scope>NUCLEOTIDE SEQUENCE [LARGE SCALE GENOMIC DNA]</scope>
    <source>
        <strain evidence="2 3">HT111-2</strain>
    </source>
</reference>
<gene>
    <name evidence="2" type="ORF">EJK17_04835</name>
</gene>
<evidence type="ECO:0000256" key="1">
    <source>
        <dbReference type="ARBA" id="ARBA00023025"/>
    </source>
</evidence>
<dbReference type="RefSeq" id="WP_103661321.1">
    <property type="nucleotide sequence ID" value="NZ_ML136879.1"/>
</dbReference>
<dbReference type="Proteomes" id="UP000288291">
    <property type="component" value="Unassembled WGS sequence"/>
</dbReference>
<keyword evidence="1" id="KW-0079">Bacteriocin immunity</keyword>
<dbReference type="InterPro" id="IPR023130">
    <property type="entry name" value="Ta0600-like_sf"/>
</dbReference>
<sequence length="105" mass="11763">MVKRKYPEGKPMLGVGVLNDLSPKNNDFVIKIRSLINANPEVVANPDVMKFLKLALFRTSSGEPVTEVAKALDDELSGYLLKNHFKASVGVRKLQEELKFYTEVL</sequence>
<evidence type="ECO:0000313" key="3">
    <source>
        <dbReference type="Proteomes" id="UP000288291"/>
    </source>
</evidence>
<dbReference type="EMBL" id="RXIA01000011">
    <property type="protein sequence ID" value="RVU70884.1"/>
    <property type="molecule type" value="Genomic_DNA"/>
</dbReference>
<proteinExistence type="predicted"/>
<dbReference type="Pfam" id="PF08951">
    <property type="entry name" value="EntA_Immun"/>
    <property type="match status" value="1"/>
</dbReference>